<dbReference type="EMBL" id="AMRG01000019">
    <property type="protein sequence ID" value="EKE79956.1"/>
    <property type="molecule type" value="Genomic_DNA"/>
</dbReference>
<dbReference type="OrthoDB" id="119951at2"/>
<name>K2J9L5_9GAMM</name>
<dbReference type="Pfam" id="PF00144">
    <property type="entry name" value="Beta-lactamase"/>
    <property type="match status" value="1"/>
</dbReference>
<proteinExistence type="predicted"/>
<accession>K2J9L5</accession>
<feature type="signal peptide" evidence="1">
    <location>
        <begin position="1"/>
        <end position="34"/>
    </location>
</feature>
<feature type="chain" id="PRO_5003861292" evidence="1">
    <location>
        <begin position="35"/>
        <end position="638"/>
    </location>
</feature>
<evidence type="ECO:0000259" key="2">
    <source>
        <dbReference type="Pfam" id="PF00144"/>
    </source>
</evidence>
<evidence type="ECO:0000256" key="1">
    <source>
        <dbReference type="SAM" id="SignalP"/>
    </source>
</evidence>
<sequence length="638" mass="71549">MQIADFTVSTLPARACRAVLMGLMLLTPAVSANAQQDVSFEDIESYIDGTVEAQRAVLEIPAVTVSVVHQGQLIFSKGYGIADNDADKPVNAETSLFRIGSISKLFTWTAVMQLHEQGKLDLDADVNQYLDFRIPDTFEQPITLRHILTHTAGFEDGALGYLIQYYPNKGIALEQAMQKYMPARLNPPGKVSSYSNYATALAGLIVQRVSGEPFSEYVQRHIFEPLAMHNSSFEEPLPETIRANMVKGYIREQGVLSEQPFEMIDSFSPAGAMSSSANDMARFMLAHLNNGVLDGQRILQADTAQLMHSPLFHGDERLSGMAYGFYEEHINGHRLIGHGGDTMQFHSNLLLDEEQQLGIFVSYMTTTDSQARGAFIEQFYDHYFPYQDEKLTAPADFAERAGQYAGSYIFWRRNDSTIEKAMGLLSGGVSVTPTADNTLLVDGPFDARQYVEIDDNLFRQVDGDELIAFVPDEQGQMTTMYYDSLPFMSLQRTPLLATTPFKVLLPLLSLLLFVHVLISWCYKRKHYKTLSGSQRWLRRSAQLTSLANVTFVVLTSVILISYGEALFTGFPWLFKANLIFPIIASLLALLTLVLLVKSLVAGELSWGRKIYYGLVTLAGLYMLLFYYYWNILGWNYIA</sequence>
<reference evidence="3 4" key="1">
    <citation type="journal article" date="2012" name="J. Bacteriol.">
        <title>Genome Sequence of Idiomarina xiamenensis Type Strain 10-D-4.</title>
        <authorList>
            <person name="Lai Q."/>
            <person name="Wang L."/>
            <person name="Wang W."/>
            <person name="Shao Z."/>
        </authorList>
    </citation>
    <scope>NUCLEOTIDE SEQUENCE [LARGE SCALE GENOMIC DNA]</scope>
    <source>
        <strain evidence="3 4">10-D-4</strain>
    </source>
</reference>
<feature type="domain" description="Beta-lactamase-related" evidence="2">
    <location>
        <begin position="51"/>
        <end position="369"/>
    </location>
</feature>
<comment type="caution">
    <text evidence="3">The sequence shown here is derived from an EMBL/GenBank/DDBJ whole genome shotgun (WGS) entry which is preliminary data.</text>
</comment>
<dbReference type="RefSeq" id="WP_008489855.1">
    <property type="nucleotide sequence ID" value="NZ_AMRG01000019.1"/>
</dbReference>
<dbReference type="InterPro" id="IPR012338">
    <property type="entry name" value="Beta-lactam/transpept-like"/>
</dbReference>
<dbReference type="STRING" id="740709.A10D4_12268"/>
<evidence type="ECO:0000313" key="3">
    <source>
        <dbReference type="EMBL" id="EKE79956.1"/>
    </source>
</evidence>
<dbReference type="AlphaFoldDB" id="K2J9L5"/>
<organism evidence="3 4">
    <name type="scientific">Idiomarina xiamenensis 10-D-4</name>
    <dbReference type="NCBI Taxonomy" id="740709"/>
    <lineage>
        <taxon>Bacteria</taxon>
        <taxon>Pseudomonadati</taxon>
        <taxon>Pseudomonadota</taxon>
        <taxon>Gammaproteobacteria</taxon>
        <taxon>Alteromonadales</taxon>
        <taxon>Idiomarinaceae</taxon>
        <taxon>Idiomarina</taxon>
    </lineage>
</organism>
<protein>
    <submittedName>
        <fullName evidence="3">Beta-lactamase</fullName>
    </submittedName>
</protein>
<gene>
    <name evidence="3" type="ORF">A10D4_12268</name>
</gene>
<dbReference type="Gene3D" id="3.40.710.10">
    <property type="entry name" value="DD-peptidase/beta-lactamase superfamily"/>
    <property type="match status" value="1"/>
</dbReference>
<dbReference type="InterPro" id="IPR050491">
    <property type="entry name" value="AmpC-like"/>
</dbReference>
<dbReference type="PANTHER" id="PTHR46825:SF9">
    <property type="entry name" value="BETA-LACTAMASE-RELATED DOMAIN-CONTAINING PROTEIN"/>
    <property type="match status" value="1"/>
</dbReference>
<evidence type="ECO:0000313" key="4">
    <source>
        <dbReference type="Proteomes" id="UP000014115"/>
    </source>
</evidence>
<dbReference type="SUPFAM" id="SSF56601">
    <property type="entry name" value="beta-lactamase/transpeptidase-like"/>
    <property type="match status" value="1"/>
</dbReference>
<dbReference type="InterPro" id="IPR001466">
    <property type="entry name" value="Beta-lactam-related"/>
</dbReference>
<keyword evidence="4" id="KW-1185">Reference proteome</keyword>
<dbReference type="PATRIC" id="fig|740709.3.peg.2478"/>
<dbReference type="eggNOG" id="COG1680">
    <property type="taxonomic scope" value="Bacteria"/>
</dbReference>
<dbReference type="Proteomes" id="UP000014115">
    <property type="component" value="Unassembled WGS sequence"/>
</dbReference>
<dbReference type="PANTHER" id="PTHR46825">
    <property type="entry name" value="D-ALANYL-D-ALANINE-CARBOXYPEPTIDASE/ENDOPEPTIDASE AMPH"/>
    <property type="match status" value="1"/>
</dbReference>
<keyword evidence="1" id="KW-0732">Signal</keyword>